<name>A0A4Y2A2Y5_ARAVE</name>
<dbReference type="AlphaFoldDB" id="A0A4Y2A2Y5"/>
<feature type="region of interest" description="Disordered" evidence="1">
    <location>
        <begin position="1"/>
        <end position="106"/>
    </location>
</feature>
<evidence type="ECO:0000313" key="2">
    <source>
        <dbReference type="EMBL" id="GBL73907.1"/>
    </source>
</evidence>
<keyword evidence="3" id="KW-1185">Reference proteome</keyword>
<gene>
    <name evidence="2" type="ORF">AVEN_230851_1</name>
</gene>
<reference evidence="2 3" key="1">
    <citation type="journal article" date="2019" name="Sci. Rep.">
        <title>Orb-weaving spider Araneus ventricosus genome elucidates the spidroin gene catalogue.</title>
        <authorList>
            <person name="Kono N."/>
            <person name="Nakamura H."/>
            <person name="Ohtoshi R."/>
            <person name="Moran D.A.P."/>
            <person name="Shinohara A."/>
            <person name="Yoshida Y."/>
            <person name="Fujiwara M."/>
            <person name="Mori M."/>
            <person name="Tomita M."/>
            <person name="Arakawa K."/>
        </authorList>
    </citation>
    <scope>NUCLEOTIDE SEQUENCE [LARGE SCALE GENOMIC DNA]</scope>
</reference>
<organism evidence="2 3">
    <name type="scientific">Araneus ventricosus</name>
    <name type="common">Orbweaver spider</name>
    <name type="synonym">Epeira ventricosa</name>
    <dbReference type="NCBI Taxonomy" id="182803"/>
    <lineage>
        <taxon>Eukaryota</taxon>
        <taxon>Metazoa</taxon>
        <taxon>Ecdysozoa</taxon>
        <taxon>Arthropoda</taxon>
        <taxon>Chelicerata</taxon>
        <taxon>Arachnida</taxon>
        <taxon>Araneae</taxon>
        <taxon>Araneomorphae</taxon>
        <taxon>Entelegynae</taxon>
        <taxon>Araneoidea</taxon>
        <taxon>Araneidae</taxon>
        <taxon>Araneus</taxon>
    </lineage>
</organism>
<dbReference type="Proteomes" id="UP000499080">
    <property type="component" value="Unassembled WGS sequence"/>
</dbReference>
<accession>A0A4Y2A2Y5</accession>
<evidence type="ECO:0000256" key="1">
    <source>
        <dbReference type="SAM" id="MobiDB-lite"/>
    </source>
</evidence>
<protein>
    <recommendedName>
        <fullName evidence="4">Synapsin ATP-binding domain-containing protein</fullName>
    </recommendedName>
</protein>
<comment type="caution">
    <text evidence="2">The sequence shown here is derived from an EMBL/GenBank/DDBJ whole genome shotgun (WGS) entry which is preliminary data.</text>
</comment>
<dbReference type="EMBL" id="BGPR01000004">
    <property type="protein sequence ID" value="GBL73907.1"/>
    <property type="molecule type" value="Genomic_DNA"/>
</dbReference>
<dbReference type="OrthoDB" id="8123786at2759"/>
<feature type="compositionally biased region" description="Basic and acidic residues" evidence="1">
    <location>
        <begin position="82"/>
        <end position="106"/>
    </location>
</feature>
<evidence type="ECO:0008006" key="4">
    <source>
        <dbReference type="Google" id="ProtNLM"/>
    </source>
</evidence>
<proteinExistence type="predicted"/>
<evidence type="ECO:0000313" key="3">
    <source>
        <dbReference type="Proteomes" id="UP000499080"/>
    </source>
</evidence>
<sequence length="119" mass="12401">MQLFQTTPTEPLPSLAFDISSPPGAPPPVPQRQEAARGPPSGPPPGPPPPAPGLPPPPRRASQTSASDVAAARPPGTGPSLFRRDSQQADGEKSEKGPEDSEDTMRNLRKTFAGIFGDM</sequence>
<feature type="compositionally biased region" description="Pro residues" evidence="1">
    <location>
        <begin position="40"/>
        <end position="59"/>
    </location>
</feature>